<dbReference type="AlphaFoldDB" id="A0A1W2HAP8"/>
<accession>A0A1W2HAP8</accession>
<evidence type="ECO:0000256" key="5">
    <source>
        <dbReference type="PROSITE-ProRule" id="PRU01240"/>
    </source>
</evidence>
<evidence type="ECO:0000259" key="9">
    <source>
        <dbReference type="Pfam" id="PF22148"/>
    </source>
</evidence>
<dbReference type="SUPFAM" id="SSF52743">
    <property type="entry name" value="Subtilisin-like"/>
    <property type="match status" value="1"/>
</dbReference>
<dbReference type="PROSITE" id="PS00136">
    <property type="entry name" value="SUBTILASE_ASP"/>
    <property type="match status" value="1"/>
</dbReference>
<sequence>MRKLYIVIVLSVFVFGILSFMHIIEDEVKFYYAFEEKIPLISVEGKFVVRYRQKVEEKTETDQLETLFQDISVSWQDDRTAIISIPKRSDLADIRNLLESENVYTVQPMYRVEKGAEMPVTDELVISVPDQNKSKIAKLHEQYQLTVLETNKIFQLLKVPEGEDALEIANRYQESGLVRFSHPNFMASIEFSQAIPNDPYFLNQFYLRNTGQVFNPVENHSGTPGADISVMGAWEVTMGNNGIVVAVIDAGVTSNHPDLPNTRQIRLNGSNFSGGNANDPSPTGDNNHGNACAGIIAATRNNGEGIAGVAPNVNIMPIRVTQYLFATTISDAILFAVDNGAHIISNSWVIPDTSNPNHFPVVVDAIQYAVTQGRGGLGSIMVFGAGNTARHDQNDPGVVRFPSNVTIPGVFTVGASDRDDLQANYSPTSDPNSPNNQIIDIVAPSNRANPPAFGNTEHNEVWTIDIPGNPGRNPSKNQVGNIPAGEQLPDTGLNFLAYTGRFGGTSASTPQIAGIAALVLSVNPNLTQWDVFKIITGTADQVGGYNYINGRSNELGNGRANACKAVYAATASVVGPDYLCSTNTFTLQNPPQGATVSWTAFPSNLFSNDGDMGVTANTGPASLHNRGFGTITFLIETDCGEVEITKTVWVGTPSFTNPTVDGNPYIIGSCHGVCPGFHQAEVTIGGLTNAMPPDVNWQLSGGPVSWSWDHFTSRITFEVQPMTSFPFSLNGTATNPCGSTPFTFCFISGPNCPMGSYALSPNPADGEVVVTNQAATEEDTDQAVEILIISHSFETVYSMTAKGKKIRVPTGQLPNGQYVLQISDKNGVYRKHLIIRH</sequence>
<dbReference type="PROSITE" id="PS51892">
    <property type="entry name" value="SUBTILASE"/>
    <property type="match status" value="1"/>
</dbReference>
<evidence type="ECO:0000256" key="3">
    <source>
        <dbReference type="ARBA" id="ARBA00022825"/>
    </source>
</evidence>
<dbReference type="Gene3D" id="3.40.50.200">
    <property type="entry name" value="Peptidase S8/S53 domain"/>
    <property type="match status" value="1"/>
</dbReference>
<dbReference type="InterPro" id="IPR023827">
    <property type="entry name" value="Peptidase_S8_Asp-AS"/>
</dbReference>
<keyword evidence="3 5" id="KW-0720">Serine protease</keyword>
<keyword evidence="7" id="KW-0812">Transmembrane</keyword>
<keyword evidence="1 5" id="KW-0645">Protease</keyword>
<dbReference type="PANTHER" id="PTHR42884">
    <property type="entry name" value="PROPROTEIN CONVERTASE SUBTILISIN/KEXIN-RELATED"/>
    <property type="match status" value="1"/>
</dbReference>
<dbReference type="GO" id="GO:0016020">
    <property type="term" value="C:membrane"/>
    <property type="evidence" value="ECO:0007669"/>
    <property type="project" value="TreeGrafter"/>
</dbReference>
<dbReference type="PROSITE" id="PS00138">
    <property type="entry name" value="SUBTILASE_SER"/>
    <property type="match status" value="1"/>
</dbReference>
<gene>
    <name evidence="10" type="ORF">SAMN00777080_4535</name>
</gene>
<feature type="domain" description="Peptidase S8/S53" evidence="8">
    <location>
        <begin position="241"/>
        <end position="557"/>
    </location>
</feature>
<dbReference type="OrthoDB" id="9798386at2"/>
<dbReference type="GO" id="GO:0016485">
    <property type="term" value="P:protein processing"/>
    <property type="evidence" value="ECO:0007669"/>
    <property type="project" value="TreeGrafter"/>
</dbReference>
<organism evidence="10 11">
    <name type="scientific">Aquiflexum balticum DSM 16537</name>
    <dbReference type="NCBI Taxonomy" id="758820"/>
    <lineage>
        <taxon>Bacteria</taxon>
        <taxon>Pseudomonadati</taxon>
        <taxon>Bacteroidota</taxon>
        <taxon>Cytophagia</taxon>
        <taxon>Cytophagales</taxon>
        <taxon>Cyclobacteriaceae</taxon>
        <taxon>Aquiflexum</taxon>
    </lineage>
</organism>
<comment type="similarity">
    <text evidence="5 6">Belongs to the peptidase S8 family.</text>
</comment>
<dbReference type="InterPro" id="IPR054399">
    <property type="entry name" value="Fervidolysin-like_N_prodom"/>
</dbReference>
<feature type="active site" description="Charge relay system" evidence="4 5">
    <location>
        <position position="249"/>
    </location>
</feature>
<feature type="active site" description="Charge relay system" evidence="4 5">
    <location>
        <position position="506"/>
    </location>
</feature>
<evidence type="ECO:0000313" key="10">
    <source>
        <dbReference type="EMBL" id="SMD45864.1"/>
    </source>
</evidence>
<keyword evidence="7" id="KW-0472">Membrane</keyword>
<dbReference type="Pfam" id="PF22148">
    <property type="entry name" value="Fervidolysin_NPro-like"/>
    <property type="match status" value="1"/>
</dbReference>
<dbReference type="InterPro" id="IPR036852">
    <property type="entry name" value="Peptidase_S8/S53_dom_sf"/>
</dbReference>
<evidence type="ECO:0000256" key="2">
    <source>
        <dbReference type="ARBA" id="ARBA00022801"/>
    </source>
</evidence>
<dbReference type="Pfam" id="PF00082">
    <property type="entry name" value="Peptidase_S8"/>
    <property type="match status" value="1"/>
</dbReference>
<reference evidence="11" key="1">
    <citation type="submission" date="2017-04" db="EMBL/GenBank/DDBJ databases">
        <authorList>
            <person name="Varghese N."/>
            <person name="Submissions S."/>
        </authorList>
    </citation>
    <scope>NUCLEOTIDE SEQUENCE [LARGE SCALE GENOMIC DNA]</scope>
    <source>
        <strain evidence="11">DSM 16537</strain>
    </source>
</reference>
<evidence type="ECO:0000256" key="7">
    <source>
        <dbReference type="SAM" id="Phobius"/>
    </source>
</evidence>
<feature type="transmembrane region" description="Helical" evidence="7">
    <location>
        <begin position="5"/>
        <end position="24"/>
    </location>
</feature>
<evidence type="ECO:0000259" key="8">
    <source>
        <dbReference type="Pfam" id="PF00082"/>
    </source>
</evidence>
<feature type="domain" description="Fervidolysin-like N-terminal prodomain" evidence="9">
    <location>
        <begin position="113"/>
        <end position="184"/>
    </location>
</feature>
<keyword evidence="2 5" id="KW-0378">Hydrolase</keyword>
<name>A0A1W2HAP8_9BACT</name>
<dbReference type="PANTHER" id="PTHR42884:SF14">
    <property type="entry name" value="NEUROENDOCRINE CONVERTASE 1"/>
    <property type="match status" value="1"/>
</dbReference>
<evidence type="ECO:0000256" key="1">
    <source>
        <dbReference type="ARBA" id="ARBA00022670"/>
    </source>
</evidence>
<feature type="active site" description="Charge relay system" evidence="4 5">
    <location>
        <position position="288"/>
    </location>
</feature>
<evidence type="ECO:0000256" key="6">
    <source>
        <dbReference type="RuleBase" id="RU003355"/>
    </source>
</evidence>
<dbReference type="RefSeq" id="WP_084122831.1">
    <property type="nucleotide sequence ID" value="NZ_LT838813.1"/>
</dbReference>
<dbReference type="Proteomes" id="UP000192333">
    <property type="component" value="Chromosome I"/>
</dbReference>
<protein>
    <submittedName>
        <fullName evidence="10">Subtilisin-like serine proteases</fullName>
    </submittedName>
</protein>
<keyword evidence="11" id="KW-1185">Reference proteome</keyword>
<dbReference type="EMBL" id="LT838813">
    <property type="protein sequence ID" value="SMD45864.1"/>
    <property type="molecule type" value="Genomic_DNA"/>
</dbReference>
<dbReference type="InterPro" id="IPR000209">
    <property type="entry name" value="Peptidase_S8/S53_dom"/>
</dbReference>
<evidence type="ECO:0000256" key="4">
    <source>
        <dbReference type="PIRSR" id="PIRSR615500-1"/>
    </source>
</evidence>
<dbReference type="PRINTS" id="PR00723">
    <property type="entry name" value="SUBTILISIN"/>
</dbReference>
<dbReference type="InterPro" id="IPR015500">
    <property type="entry name" value="Peptidase_S8_subtilisin-rel"/>
</dbReference>
<evidence type="ECO:0000313" key="11">
    <source>
        <dbReference type="Proteomes" id="UP000192333"/>
    </source>
</evidence>
<dbReference type="GO" id="GO:0004252">
    <property type="term" value="F:serine-type endopeptidase activity"/>
    <property type="evidence" value="ECO:0007669"/>
    <property type="project" value="UniProtKB-UniRule"/>
</dbReference>
<dbReference type="STRING" id="758820.SAMN00777080_4535"/>
<keyword evidence="7" id="KW-1133">Transmembrane helix</keyword>
<dbReference type="InterPro" id="IPR023828">
    <property type="entry name" value="Peptidase_S8_Ser-AS"/>
</dbReference>
<proteinExistence type="inferred from homology"/>